<evidence type="ECO:0000256" key="2">
    <source>
        <dbReference type="ARBA" id="ARBA00023239"/>
    </source>
</evidence>
<feature type="compositionally biased region" description="Pro residues" evidence="6">
    <location>
        <begin position="22"/>
        <end position="37"/>
    </location>
</feature>
<comment type="similarity">
    <text evidence="4 5">Belongs to the RlpA family.</text>
</comment>
<dbReference type="InterPro" id="IPR034718">
    <property type="entry name" value="RlpA"/>
</dbReference>
<evidence type="ECO:0000259" key="8">
    <source>
        <dbReference type="PROSITE" id="PS51724"/>
    </source>
</evidence>
<keyword evidence="2 4" id="KW-0456">Lyase</keyword>
<dbReference type="InterPro" id="IPR036680">
    <property type="entry name" value="SPOR-like_sf"/>
</dbReference>
<comment type="subcellular location">
    <subcellularLocation>
        <location evidence="4">Cell membrane</location>
        <topology evidence="4">Lipid-anchor</topology>
    </subcellularLocation>
</comment>
<evidence type="ECO:0000256" key="7">
    <source>
        <dbReference type="SAM" id="SignalP"/>
    </source>
</evidence>
<feature type="chain" id="PRO_5045801106" description="Endolytic peptidoglycan transglycosylase RlpA" evidence="7">
    <location>
        <begin position="20"/>
        <end position="420"/>
    </location>
</feature>
<dbReference type="Gene3D" id="3.30.70.1070">
    <property type="entry name" value="Sporulation related repeat"/>
    <property type="match status" value="1"/>
</dbReference>
<evidence type="ECO:0000256" key="5">
    <source>
        <dbReference type="RuleBase" id="RU003495"/>
    </source>
</evidence>
<dbReference type="Gene3D" id="2.40.40.10">
    <property type="entry name" value="RlpA-like domain"/>
    <property type="match status" value="1"/>
</dbReference>
<proteinExistence type="inferred from homology"/>
<feature type="domain" description="SPOR" evidence="8">
    <location>
        <begin position="341"/>
        <end position="420"/>
    </location>
</feature>
<dbReference type="HAMAP" id="MF_02071">
    <property type="entry name" value="RlpA"/>
    <property type="match status" value="1"/>
</dbReference>
<keyword evidence="3 4" id="KW-0961">Cell wall biogenesis/degradation</keyword>
<dbReference type="PANTHER" id="PTHR34183">
    <property type="entry name" value="ENDOLYTIC PEPTIDOGLYCAN TRANSGLYCOSYLASE RLPA"/>
    <property type="match status" value="1"/>
</dbReference>
<comment type="function">
    <text evidence="4">Lytic transglycosylase with a strong preference for naked glycan strands that lack stem peptides.</text>
</comment>
<dbReference type="PROSITE" id="PS51257">
    <property type="entry name" value="PROKAR_LIPOPROTEIN"/>
    <property type="match status" value="1"/>
</dbReference>
<dbReference type="NCBIfam" id="TIGR00413">
    <property type="entry name" value="rlpA"/>
    <property type="match status" value="1"/>
</dbReference>
<evidence type="ECO:0000313" key="9">
    <source>
        <dbReference type="EMBL" id="MDH5824697.1"/>
    </source>
</evidence>
<keyword evidence="4" id="KW-0449">Lipoprotein</keyword>
<evidence type="ECO:0000256" key="6">
    <source>
        <dbReference type="SAM" id="MobiDB-lite"/>
    </source>
</evidence>
<keyword evidence="10" id="KW-1185">Reference proteome</keyword>
<evidence type="ECO:0000313" key="10">
    <source>
        <dbReference type="Proteomes" id="UP001156940"/>
    </source>
</evidence>
<keyword evidence="4" id="KW-0472">Membrane</keyword>
<dbReference type="EMBL" id="JARXRM010000045">
    <property type="protein sequence ID" value="MDH5824697.1"/>
    <property type="molecule type" value="Genomic_DNA"/>
</dbReference>
<dbReference type="CDD" id="cd22268">
    <property type="entry name" value="DPBB_RlpA-like"/>
    <property type="match status" value="1"/>
</dbReference>
<reference evidence="9 10" key="1">
    <citation type="submission" date="2023-04" db="EMBL/GenBank/DDBJ databases">
        <title>Luteimonas endophyticus RD2P54.</title>
        <authorList>
            <person name="Sun J.-Q."/>
        </authorList>
    </citation>
    <scope>NUCLEOTIDE SEQUENCE [LARGE SCALE GENOMIC DNA]</scope>
    <source>
        <strain evidence="9 10">RD2P54</strain>
    </source>
</reference>
<evidence type="ECO:0000256" key="4">
    <source>
        <dbReference type="HAMAP-Rule" id="MF_02071"/>
    </source>
</evidence>
<dbReference type="InterPro" id="IPR007730">
    <property type="entry name" value="SPOR-like_dom"/>
</dbReference>
<dbReference type="PANTHER" id="PTHR34183:SF1">
    <property type="entry name" value="ENDOLYTIC PEPTIDOGLYCAN TRANSGLYCOSYLASE RLPA"/>
    <property type="match status" value="1"/>
</dbReference>
<dbReference type="Pfam" id="PF03330">
    <property type="entry name" value="DPBB_1"/>
    <property type="match status" value="1"/>
</dbReference>
<name>A0ABT6JCZ0_9GAMM</name>
<feature type="region of interest" description="Disordered" evidence="6">
    <location>
        <begin position="17"/>
        <end position="82"/>
    </location>
</feature>
<feature type="region of interest" description="Disordered" evidence="6">
    <location>
        <begin position="216"/>
        <end position="237"/>
    </location>
</feature>
<feature type="signal peptide" evidence="7">
    <location>
        <begin position="1"/>
        <end position="19"/>
    </location>
</feature>
<evidence type="ECO:0000256" key="1">
    <source>
        <dbReference type="ARBA" id="ARBA00022729"/>
    </source>
</evidence>
<accession>A0ABT6JCZ0</accession>
<dbReference type="EC" id="4.2.2.-" evidence="4"/>
<keyword evidence="1 7" id="KW-0732">Signal</keyword>
<keyword evidence="4" id="KW-0564">Palmitate</keyword>
<dbReference type="InterPro" id="IPR012997">
    <property type="entry name" value="RplA"/>
</dbReference>
<comment type="caution">
    <text evidence="9">The sequence shown here is derived from an EMBL/GenBank/DDBJ whole genome shotgun (WGS) entry which is preliminary data.</text>
</comment>
<dbReference type="InterPro" id="IPR036908">
    <property type="entry name" value="RlpA-like_sf"/>
</dbReference>
<evidence type="ECO:0000256" key="3">
    <source>
        <dbReference type="ARBA" id="ARBA00023316"/>
    </source>
</evidence>
<dbReference type="SUPFAM" id="SSF50685">
    <property type="entry name" value="Barwin-like endoglucanases"/>
    <property type="match status" value="1"/>
</dbReference>
<dbReference type="InterPro" id="IPR009009">
    <property type="entry name" value="RlpA-like_DPBB"/>
</dbReference>
<dbReference type="SUPFAM" id="SSF110997">
    <property type="entry name" value="Sporulation related repeat"/>
    <property type="match status" value="1"/>
</dbReference>
<dbReference type="PROSITE" id="PS51724">
    <property type="entry name" value="SPOR"/>
    <property type="match status" value="1"/>
</dbReference>
<gene>
    <name evidence="4" type="primary">rlpA</name>
    <name evidence="9" type="ORF">QFW77_17135</name>
</gene>
<keyword evidence="4" id="KW-1003">Cell membrane</keyword>
<sequence>MRKAAALALAIVFAACSGAPTRSPPPGDAVRAPPEPATGPRDQPRRSPYAPAQEDPSKRGDYTAGGLYAPHISDSAPDYIPDVDAIPEPEVVDEPRSPYGNRSPYRVLGRSYRVLDRPDGFVERGRASYYGNKFHGRRTSNLEVYDMYAFTAAHKSLPLPSFARVTNLENGRSVVVRVNDRGPFHEGRVVDLSWAAAVKLDMHRAGTAQVEVRALSPGENVSRGQEAVASSAPTAAAAPPTAIDRLVEALPIAAASAGDRPAPAPAAGVEPAPAGEWRFDMMRDGRVMTADEFDAWMVERRVRVATGRPGTPSPAVPAEAAVVDPARAAATAAAEVPAPGQRGTGGVTLQVAAFGARSNAERALSMLRGAGIAEAQLVDGAAGGKPLWRVRVGPVDAGRVAELSARFAGLGFGQPHVVRE</sequence>
<dbReference type="Proteomes" id="UP001156940">
    <property type="component" value="Unassembled WGS sequence"/>
</dbReference>
<protein>
    <recommendedName>
        <fullName evidence="4">Endolytic peptidoglycan transglycosylase RlpA</fullName>
        <ecNumber evidence="4">4.2.2.-</ecNumber>
    </recommendedName>
</protein>
<dbReference type="Pfam" id="PF05036">
    <property type="entry name" value="SPOR"/>
    <property type="match status" value="1"/>
</dbReference>
<organism evidence="9 10">
    <name type="scientific">Luteimonas endophytica</name>
    <dbReference type="NCBI Taxonomy" id="3042023"/>
    <lineage>
        <taxon>Bacteria</taxon>
        <taxon>Pseudomonadati</taxon>
        <taxon>Pseudomonadota</taxon>
        <taxon>Gammaproteobacteria</taxon>
        <taxon>Lysobacterales</taxon>
        <taxon>Lysobacteraceae</taxon>
        <taxon>Luteimonas</taxon>
    </lineage>
</organism>
<dbReference type="RefSeq" id="WP_280576024.1">
    <property type="nucleotide sequence ID" value="NZ_JARXRM010000045.1"/>
</dbReference>